<dbReference type="HOGENOM" id="CLU_437570_0_0_1"/>
<evidence type="ECO:0000256" key="3">
    <source>
        <dbReference type="ARBA" id="ARBA00022692"/>
    </source>
</evidence>
<dbReference type="KEGG" id="aag:5569633"/>
<reference evidence="9" key="2">
    <citation type="journal article" date="2007" name="Science">
        <title>Genome sequence of Aedes aegypti, a major arbovirus vector.</title>
        <authorList>
            <person name="Nene V."/>
            <person name="Wortman J.R."/>
            <person name="Lawson D."/>
            <person name="Haas B."/>
            <person name="Kodira C."/>
            <person name="Tu Z.J."/>
            <person name="Loftus B."/>
            <person name="Xi Z."/>
            <person name="Megy K."/>
            <person name="Grabherr M."/>
            <person name="Ren Q."/>
            <person name="Zdobnov E.M."/>
            <person name="Lobo N.F."/>
            <person name="Campbell K.S."/>
            <person name="Brown S.E."/>
            <person name="Bonaldo M.F."/>
            <person name="Zhu J."/>
            <person name="Sinkins S.P."/>
            <person name="Hogenkamp D.G."/>
            <person name="Amedeo P."/>
            <person name="Arensburger P."/>
            <person name="Atkinson P.W."/>
            <person name="Bidwell S."/>
            <person name="Biedler J."/>
            <person name="Birney E."/>
            <person name="Bruggner R.V."/>
            <person name="Costas J."/>
            <person name="Coy M.R."/>
            <person name="Crabtree J."/>
            <person name="Crawford M."/>
            <person name="Debruyn B."/>
            <person name="Decaprio D."/>
            <person name="Eiglmeier K."/>
            <person name="Eisenstadt E."/>
            <person name="El-Dorry H."/>
            <person name="Gelbart W.M."/>
            <person name="Gomes S.L."/>
            <person name="Hammond M."/>
            <person name="Hannick L.I."/>
            <person name="Hogan J.R."/>
            <person name="Holmes M.H."/>
            <person name="Jaffe D."/>
            <person name="Johnston J.S."/>
            <person name="Kennedy R.C."/>
            <person name="Koo H."/>
            <person name="Kravitz S."/>
            <person name="Kriventseva E.V."/>
            <person name="Kulp D."/>
            <person name="Labutti K."/>
            <person name="Lee E."/>
            <person name="Li S."/>
            <person name="Lovin D.D."/>
            <person name="Mao C."/>
            <person name="Mauceli E."/>
            <person name="Menck C.F."/>
            <person name="Miller J.R."/>
            <person name="Montgomery P."/>
            <person name="Mori A."/>
            <person name="Nascimento A.L."/>
            <person name="Naveira H.F."/>
            <person name="Nusbaum C."/>
            <person name="O'leary S."/>
            <person name="Orvis J."/>
            <person name="Pertea M."/>
            <person name="Quesneville H."/>
            <person name="Reidenbach K.R."/>
            <person name="Rogers Y.H."/>
            <person name="Roth C.W."/>
            <person name="Schneider J.R."/>
            <person name="Schatz M."/>
            <person name="Shumway M."/>
            <person name="Stanke M."/>
            <person name="Stinson E.O."/>
            <person name="Tubio J.M."/>
            <person name="Vanzee J.P."/>
            <person name="Verjovski-Almeida S."/>
            <person name="Werner D."/>
            <person name="White O."/>
            <person name="Wyder S."/>
            <person name="Zeng Q."/>
            <person name="Zhao Q."/>
            <person name="Zhao Y."/>
            <person name="Hill C.A."/>
            <person name="Raikhel A.S."/>
            <person name="Soares M.B."/>
            <person name="Knudson D.L."/>
            <person name="Lee N.H."/>
            <person name="Galagan J."/>
            <person name="Salzberg S.L."/>
            <person name="Paulsen I.T."/>
            <person name="Dimopoulos G."/>
            <person name="Collins F.H."/>
            <person name="Birren B."/>
            <person name="Fraser-Liggett C.M."/>
            <person name="Severson D.W."/>
        </authorList>
    </citation>
    <scope>NUCLEOTIDE SEQUENCE [LARGE SCALE GENOMIC DNA]</scope>
    <source>
        <strain evidence="9">Liverpool</strain>
    </source>
</reference>
<dbReference type="PaxDb" id="7159-AAEL007786-PA"/>
<dbReference type="EMBL" id="CH477465">
    <property type="protein sequence ID" value="EAT40494.1"/>
    <property type="molecule type" value="Genomic_DNA"/>
</dbReference>
<organism evidence="9 10">
    <name type="scientific">Aedes aegypti</name>
    <name type="common">Yellowfever mosquito</name>
    <name type="synonym">Culex aegypti</name>
    <dbReference type="NCBI Taxonomy" id="7159"/>
    <lineage>
        <taxon>Eukaryota</taxon>
        <taxon>Metazoa</taxon>
        <taxon>Ecdysozoa</taxon>
        <taxon>Arthropoda</taxon>
        <taxon>Hexapoda</taxon>
        <taxon>Insecta</taxon>
        <taxon>Pterygota</taxon>
        <taxon>Neoptera</taxon>
        <taxon>Endopterygota</taxon>
        <taxon>Diptera</taxon>
        <taxon>Nematocera</taxon>
        <taxon>Culicoidea</taxon>
        <taxon>Culicidae</taxon>
        <taxon>Culicinae</taxon>
        <taxon>Aedini</taxon>
        <taxon>Aedes</taxon>
        <taxon>Stegomyia</taxon>
    </lineage>
</organism>
<dbReference type="PANTHER" id="PTHR42643">
    <property type="entry name" value="IONOTROPIC RECEPTOR 20A-RELATED"/>
    <property type="match status" value="1"/>
</dbReference>
<comment type="subcellular location">
    <subcellularLocation>
        <location evidence="1">Cell membrane</location>
        <topology evidence="1">Multi-pass membrane protein</topology>
    </subcellularLocation>
</comment>
<keyword evidence="7" id="KW-0325">Glycoprotein</keyword>
<dbReference type="Gene3D" id="1.10.287.70">
    <property type="match status" value="1"/>
</dbReference>
<dbReference type="PhylomeDB" id="Q170W1"/>
<dbReference type="AlphaFoldDB" id="Q170W1"/>
<sequence length="344" mass="40638">MASKRGGKGSLLSLNHESKYFPDFMLIEDILFDASRFKFVKLLSMNQFRYLCVVTPALDEEVPWLQVFIEPFHWTVWATFLVVIEMLAIFVYRFGYRGNIRRSFWTIHFEIYQTFMNGLSDRRRNQFEEYVIGMFVLLCMILMAVYESALVSSMSMKRFYPEIDTIEEVNNSKYPVVIVKRVTELFNLYFKNMTWIADETSTNRTAVPNIMTDYQHVVPCESVYYYIKWNVKRRLHVVAEYAGSKTNNFAIATFSPYGEVLYYYWTAFLEGDLFKYWQLTRFVPKYFEKTGGYTVNPLNLRDTNIAWFTILVGSLSSILAFSIELICSVVNRFVFVQRGRKTVK</sequence>
<keyword evidence="6" id="KW-0675">Receptor</keyword>
<name>Q170W1_AEDAE</name>
<dbReference type="InterPro" id="IPR052192">
    <property type="entry name" value="Insect_Ionotropic_Sensory_Rcpt"/>
</dbReference>
<evidence type="ECO:0000256" key="7">
    <source>
        <dbReference type="ARBA" id="ARBA00023180"/>
    </source>
</evidence>
<feature type="transmembrane region" description="Helical" evidence="8">
    <location>
        <begin position="74"/>
        <end position="94"/>
    </location>
</feature>
<reference evidence="9" key="1">
    <citation type="submission" date="2005-10" db="EMBL/GenBank/DDBJ databases">
        <authorList>
            <person name="Loftus B.J."/>
            <person name="Nene V.M."/>
            <person name="Hannick L.I."/>
            <person name="Bidwell S."/>
            <person name="Haas B."/>
            <person name="Amedeo P."/>
            <person name="Orvis J."/>
            <person name="Wortman J.R."/>
            <person name="White O.R."/>
            <person name="Salzberg S."/>
            <person name="Shumway M."/>
            <person name="Koo H."/>
            <person name="Zhao Y."/>
            <person name="Holmes M."/>
            <person name="Miller J."/>
            <person name="Schatz M."/>
            <person name="Pop M."/>
            <person name="Pai G."/>
            <person name="Utterback T."/>
            <person name="Rogers Y.-H."/>
            <person name="Kravitz S."/>
            <person name="Fraser C.M."/>
        </authorList>
    </citation>
    <scope>NUCLEOTIDE SEQUENCE</scope>
    <source>
        <strain evidence="9">Liverpool</strain>
    </source>
</reference>
<gene>
    <name evidence="9" type="ORF">AaeL_AAEL007786</name>
</gene>
<keyword evidence="4 8" id="KW-1133">Transmembrane helix</keyword>
<evidence type="ECO:0000256" key="1">
    <source>
        <dbReference type="ARBA" id="ARBA00004651"/>
    </source>
</evidence>
<dbReference type="CTD" id="5569633"/>
<reference evidence="9" key="3">
    <citation type="submission" date="2012-09" db="EMBL/GenBank/DDBJ databases">
        <authorList>
            <consortium name="VectorBase"/>
        </authorList>
    </citation>
    <scope>NUCLEOTIDE SEQUENCE</scope>
    <source>
        <strain evidence="9">Liverpool</strain>
    </source>
</reference>
<proteinExistence type="predicted"/>
<evidence type="ECO:0000256" key="5">
    <source>
        <dbReference type="ARBA" id="ARBA00023136"/>
    </source>
</evidence>
<evidence type="ECO:0000313" key="9">
    <source>
        <dbReference type="EMBL" id="EAT40494.1"/>
    </source>
</evidence>
<feature type="transmembrane region" description="Helical" evidence="8">
    <location>
        <begin position="130"/>
        <end position="151"/>
    </location>
</feature>
<dbReference type="PANTHER" id="PTHR42643:SF24">
    <property type="entry name" value="IONOTROPIC RECEPTOR 60A"/>
    <property type="match status" value="1"/>
</dbReference>
<evidence type="ECO:0000256" key="2">
    <source>
        <dbReference type="ARBA" id="ARBA00022475"/>
    </source>
</evidence>
<dbReference type="GO" id="GO:0005886">
    <property type="term" value="C:plasma membrane"/>
    <property type="evidence" value="ECO:0007669"/>
    <property type="project" value="UniProtKB-SubCell"/>
</dbReference>
<dbReference type="Proteomes" id="UP000682892">
    <property type="component" value="Unassembled WGS sequence"/>
</dbReference>
<keyword evidence="3 8" id="KW-0812">Transmembrane</keyword>
<evidence type="ECO:0000256" key="8">
    <source>
        <dbReference type="SAM" id="Phobius"/>
    </source>
</evidence>
<dbReference type="OMA" id="MTWIADE"/>
<evidence type="ECO:0000313" key="10">
    <source>
        <dbReference type="Proteomes" id="UP000682892"/>
    </source>
</evidence>
<keyword evidence="5 8" id="KW-0472">Membrane</keyword>
<accession>Q170W1</accession>
<dbReference type="OrthoDB" id="7737865at2759"/>
<protein>
    <submittedName>
        <fullName evidence="9">AAEL007786-PA</fullName>
    </submittedName>
</protein>
<keyword evidence="2" id="KW-1003">Cell membrane</keyword>
<evidence type="ECO:0000256" key="4">
    <source>
        <dbReference type="ARBA" id="ARBA00022989"/>
    </source>
</evidence>
<dbReference type="VEuPathDB" id="VectorBase:AAEL007786"/>
<dbReference type="eggNOG" id="ENOG502T75T">
    <property type="taxonomic scope" value="Eukaryota"/>
</dbReference>
<feature type="transmembrane region" description="Helical" evidence="8">
    <location>
        <begin position="305"/>
        <end position="334"/>
    </location>
</feature>
<evidence type="ECO:0000256" key="6">
    <source>
        <dbReference type="ARBA" id="ARBA00023170"/>
    </source>
</evidence>